<comment type="caution">
    <text evidence="2">The sequence shown here is derived from an EMBL/GenBank/DDBJ whole genome shotgun (WGS) entry which is preliminary data.</text>
</comment>
<protein>
    <submittedName>
        <fullName evidence="2">Uncharacterized protein</fullName>
    </submittedName>
</protein>
<accession>R2V5U4</accession>
<organism evidence="2 4">
    <name type="scientific">Enterococcus gilvus ATCC BAA-350</name>
    <dbReference type="NCBI Taxonomy" id="1158614"/>
    <lineage>
        <taxon>Bacteria</taxon>
        <taxon>Bacillati</taxon>
        <taxon>Bacillota</taxon>
        <taxon>Bacilli</taxon>
        <taxon>Lactobacillales</taxon>
        <taxon>Enterococcaceae</taxon>
        <taxon>Enterococcus</taxon>
    </lineage>
</organism>
<dbReference type="PATRIC" id="fig|1158614.3.peg.4014"/>
<name>R2V5U4_9ENTE</name>
<dbReference type="Proteomes" id="UP000013750">
    <property type="component" value="Unassembled WGS sequence"/>
</dbReference>
<dbReference type="HOGENOM" id="CLU_219365_0_0_9"/>
<dbReference type="EMBL" id="ASWH01000003">
    <property type="protein sequence ID" value="EOW78434.1"/>
    <property type="molecule type" value="Genomic_DNA"/>
</dbReference>
<keyword evidence="1" id="KW-0812">Transmembrane</keyword>
<reference evidence="2 4" key="1">
    <citation type="submission" date="2013-02" db="EMBL/GenBank/DDBJ databases">
        <title>The Genome Sequence of Enterococcus gilvus ATCC BAA-350.</title>
        <authorList>
            <consortium name="The Broad Institute Genome Sequencing Platform"/>
            <consortium name="The Broad Institute Genome Sequencing Center for Infectious Disease"/>
            <person name="Earl A.M."/>
            <person name="Gilmore M.S."/>
            <person name="Lebreton F."/>
            <person name="Walker B."/>
            <person name="Young S.K."/>
            <person name="Zeng Q."/>
            <person name="Gargeya S."/>
            <person name="Fitzgerald M."/>
            <person name="Haas B."/>
            <person name="Abouelleil A."/>
            <person name="Alvarado L."/>
            <person name="Arachchi H.M."/>
            <person name="Berlin A.M."/>
            <person name="Chapman S.B."/>
            <person name="Dewar J."/>
            <person name="Goldberg J."/>
            <person name="Griggs A."/>
            <person name="Gujja S."/>
            <person name="Hansen M."/>
            <person name="Howarth C."/>
            <person name="Imamovic A."/>
            <person name="Larimer J."/>
            <person name="McCowan C."/>
            <person name="Murphy C."/>
            <person name="Neiman D."/>
            <person name="Pearson M."/>
            <person name="Priest M."/>
            <person name="Roberts A."/>
            <person name="Saif S."/>
            <person name="Shea T."/>
            <person name="Sisk P."/>
            <person name="Sykes S."/>
            <person name="Wortman J."/>
            <person name="Nusbaum C."/>
            <person name="Birren B."/>
        </authorList>
    </citation>
    <scope>NUCLEOTIDE SEQUENCE [LARGE SCALE GENOMIC DNA]</scope>
    <source>
        <strain evidence="2 4">ATCC BAA-350</strain>
    </source>
</reference>
<proteinExistence type="predicted"/>
<dbReference type="EMBL" id="AJDQ01000017">
    <property type="protein sequence ID" value="EOI53115.1"/>
    <property type="molecule type" value="Genomic_DNA"/>
</dbReference>
<dbReference type="RefSeq" id="WP_010782341.1">
    <property type="nucleotide sequence ID" value="NZ_KB946879.1"/>
</dbReference>
<keyword evidence="5" id="KW-1185">Reference proteome</keyword>
<feature type="transmembrane region" description="Helical" evidence="1">
    <location>
        <begin position="6"/>
        <end position="28"/>
    </location>
</feature>
<keyword evidence="1" id="KW-0472">Membrane</keyword>
<evidence type="ECO:0000313" key="5">
    <source>
        <dbReference type="Proteomes" id="UP000014160"/>
    </source>
</evidence>
<evidence type="ECO:0000313" key="4">
    <source>
        <dbReference type="Proteomes" id="UP000013750"/>
    </source>
</evidence>
<keyword evidence="1" id="KW-1133">Transmembrane helix</keyword>
<reference evidence="3 5" key="2">
    <citation type="submission" date="2013-03" db="EMBL/GenBank/DDBJ databases">
        <title>The Genome Sequence of Enterococcus gilvus ATCC BAA-350 (PacBio/Illumina hybrid assembly).</title>
        <authorList>
            <consortium name="The Broad Institute Genomics Platform"/>
            <consortium name="The Broad Institute Genome Sequencing Center for Infectious Disease"/>
            <person name="Earl A."/>
            <person name="Russ C."/>
            <person name="Gilmore M."/>
            <person name="Surin D."/>
            <person name="Walker B."/>
            <person name="Young S."/>
            <person name="Zeng Q."/>
            <person name="Gargeya S."/>
            <person name="Fitzgerald M."/>
            <person name="Haas B."/>
            <person name="Abouelleil A."/>
            <person name="Allen A.W."/>
            <person name="Alvarado L."/>
            <person name="Arachchi H.M."/>
            <person name="Berlin A.M."/>
            <person name="Chapman S.B."/>
            <person name="Gainer-Dewar J."/>
            <person name="Goldberg J."/>
            <person name="Griggs A."/>
            <person name="Gujja S."/>
            <person name="Hansen M."/>
            <person name="Howarth C."/>
            <person name="Imamovic A."/>
            <person name="Ireland A."/>
            <person name="Larimer J."/>
            <person name="McCowan C."/>
            <person name="Murphy C."/>
            <person name="Pearson M."/>
            <person name="Poon T.W."/>
            <person name="Priest M."/>
            <person name="Roberts A."/>
            <person name="Saif S."/>
            <person name="Shea T."/>
            <person name="Sisk P."/>
            <person name="Sykes S."/>
            <person name="Wortman J."/>
            <person name="Nusbaum C."/>
            <person name="Birren B."/>
        </authorList>
    </citation>
    <scope>NUCLEOTIDE SEQUENCE [LARGE SCALE GENOMIC DNA]</scope>
    <source>
        <strain evidence="3 5">ATCC BAA-350</strain>
    </source>
</reference>
<evidence type="ECO:0000256" key="1">
    <source>
        <dbReference type="SAM" id="Phobius"/>
    </source>
</evidence>
<evidence type="ECO:0000313" key="3">
    <source>
        <dbReference type="EMBL" id="EOW78434.1"/>
    </source>
</evidence>
<evidence type="ECO:0000313" key="2">
    <source>
        <dbReference type="EMBL" id="EOI53115.1"/>
    </source>
</evidence>
<dbReference type="Proteomes" id="UP000014160">
    <property type="component" value="Unassembled WGS sequence"/>
</dbReference>
<dbReference type="AlphaFoldDB" id="R2V5U4"/>
<sequence length="40" mass="4308">MILFVVSIALAFSIGLIVGVVLIALLSAGKYDDMQNNRIE</sequence>
<gene>
    <name evidence="3" type="ORF">I592_04027</name>
    <name evidence="2" type="ORF">UKC_04023</name>
</gene>